<dbReference type="GO" id="GO:0009306">
    <property type="term" value="P:protein secretion"/>
    <property type="evidence" value="ECO:0007669"/>
    <property type="project" value="InterPro"/>
</dbReference>
<dbReference type="AlphaFoldDB" id="A0A1B1U488"/>
<evidence type="ECO:0000313" key="2">
    <source>
        <dbReference type="EMBL" id="ANV97587.1"/>
    </source>
</evidence>
<evidence type="ECO:0000313" key="3">
    <source>
        <dbReference type="Proteomes" id="UP000092884"/>
    </source>
</evidence>
<gene>
    <name evidence="2" type="ORF">BBW65_01645</name>
</gene>
<keyword evidence="3" id="KW-1185">Reference proteome</keyword>
<organism evidence="2 3">
    <name type="scientific">Helicobacter enhydrae</name>
    <dbReference type="NCBI Taxonomy" id="222136"/>
    <lineage>
        <taxon>Bacteria</taxon>
        <taxon>Pseudomonadati</taxon>
        <taxon>Campylobacterota</taxon>
        <taxon>Epsilonproteobacteria</taxon>
        <taxon>Campylobacterales</taxon>
        <taxon>Helicobacteraceae</taxon>
        <taxon>Helicobacter</taxon>
    </lineage>
</organism>
<dbReference type="SUPFAM" id="SSF160544">
    <property type="entry name" value="EscU C-terminal domain-like"/>
    <property type="match status" value="1"/>
</dbReference>
<proteinExistence type="inferred from homology"/>
<dbReference type="GO" id="GO:0005886">
    <property type="term" value="C:plasma membrane"/>
    <property type="evidence" value="ECO:0007669"/>
    <property type="project" value="TreeGrafter"/>
</dbReference>
<evidence type="ECO:0000256" key="1">
    <source>
        <dbReference type="ARBA" id="ARBA00010690"/>
    </source>
</evidence>
<keyword evidence="2" id="KW-0969">Cilium</keyword>
<dbReference type="InterPro" id="IPR029025">
    <property type="entry name" value="T3SS_substrate_exporter_C"/>
</dbReference>
<dbReference type="PANTHER" id="PTHR30531:SF12">
    <property type="entry name" value="FLAGELLAR BIOSYNTHETIC PROTEIN FLHB"/>
    <property type="match status" value="1"/>
</dbReference>
<dbReference type="RefSeq" id="WP_066338831.1">
    <property type="nucleotide sequence ID" value="NZ_CP016503.1"/>
</dbReference>
<dbReference type="Proteomes" id="UP000092884">
    <property type="component" value="Chromosome"/>
</dbReference>
<name>A0A1B1U488_9HELI</name>
<reference evidence="3" key="1">
    <citation type="submission" date="2016-07" db="EMBL/GenBank/DDBJ databases">
        <authorList>
            <person name="Florea S."/>
            <person name="Webb J.S."/>
            <person name="Jaromczyk J."/>
            <person name="Schardl C.L."/>
        </authorList>
    </citation>
    <scope>NUCLEOTIDE SEQUENCE [LARGE SCALE GENOMIC DNA]</scope>
    <source>
        <strain evidence="3">MIT 01-6242</strain>
    </source>
</reference>
<dbReference type="Gene3D" id="3.40.1690.10">
    <property type="entry name" value="secretion proteins EscU"/>
    <property type="match status" value="1"/>
</dbReference>
<accession>A0A1B1U488</accession>
<dbReference type="InterPro" id="IPR006135">
    <property type="entry name" value="T3SS_substrate_exporter"/>
</dbReference>
<protein>
    <submittedName>
        <fullName evidence="2">Flagellar biosynthesis protein FlhB</fullName>
    </submittedName>
</protein>
<dbReference type="STRING" id="222136.BBW65_01645"/>
<dbReference type="KEGG" id="het:BBW65_01645"/>
<sequence>MHKKAAAIAYNQTKNQAPQVIASGQGTIAQSIIAKAQEFDIPLFANATLVDSLLCLQVDEEIPPELYQAMVEVFLWLQECEQKAQISR</sequence>
<dbReference type="EMBL" id="CP016503">
    <property type="protein sequence ID" value="ANV97587.1"/>
    <property type="molecule type" value="Genomic_DNA"/>
</dbReference>
<dbReference type="Pfam" id="PF01312">
    <property type="entry name" value="Bac_export_2"/>
    <property type="match status" value="1"/>
</dbReference>
<keyword evidence="2" id="KW-0966">Cell projection</keyword>
<dbReference type="PANTHER" id="PTHR30531">
    <property type="entry name" value="FLAGELLAR BIOSYNTHETIC PROTEIN FLHB"/>
    <property type="match status" value="1"/>
</dbReference>
<keyword evidence="2" id="KW-0282">Flagellum</keyword>
<dbReference type="OrthoDB" id="5244399at2"/>
<comment type="similarity">
    <text evidence="1">Belongs to the type III secretion exporter family.</text>
</comment>